<evidence type="ECO:0000313" key="2">
    <source>
        <dbReference type="Proteomes" id="UP000317243"/>
    </source>
</evidence>
<reference evidence="1 2" key="1">
    <citation type="submission" date="2019-02" db="EMBL/GenBank/DDBJ databases">
        <title>Deep-cultivation of Planctomycetes and their phenomic and genomic characterization uncovers novel biology.</title>
        <authorList>
            <person name="Wiegand S."/>
            <person name="Jogler M."/>
            <person name="Boedeker C."/>
            <person name="Pinto D."/>
            <person name="Vollmers J."/>
            <person name="Rivas-Marin E."/>
            <person name="Kohn T."/>
            <person name="Peeters S.H."/>
            <person name="Heuer A."/>
            <person name="Rast P."/>
            <person name="Oberbeckmann S."/>
            <person name="Bunk B."/>
            <person name="Jeske O."/>
            <person name="Meyerdierks A."/>
            <person name="Storesund J.E."/>
            <person name="Kallscheuer N."/>
            <person name="Luecker S."/>
            <person name="Lage O.M."/>
            <person name="Pohl T."/>
            <person name="Merkel B.J."/>
            <person name="Hornburger P."/>
            <person name="Mueller R.-W."/>
            <person name="Bruemmer F."/>
            <person name="Labrenz M."/>
            <person name="Spormann A.M."/>
            <person name="Op Den Camp H."/>
            <person name="Overmann J."/>
            <person name="Amann R."/>
            <person name="Jetten M.S.M."/>
            <person name="Mascher T."/>
            <person name="Medema M.H."/>
            <person name="Devos D.P."/>
            <person name="Kaster A.-K."/>
            <person name="Ovreas L."/>
            <person name="Rohde M."/>
            <person name="Galperin M.Y."/>
            <person name="Jogler C."/>
        </authorList>
    </citation>
    <scope>NUCLEOTIDE SEQUENCE [LARGE SCALE GENOMIC DNA]</scope>
    <source>
        <strain evidence="1 2">KOR42</strain>
    </source>
</reference>
<dbReference type="OrthoDB" id="265583at2"/>
<comment type="caution">
    <text evidence="1">The sequence shown here is derived from an EMBL/GenBank/DDBJ whole genome shotgun (WGS) entry which is preliminary data.</text>
</comment>
<name>A0A5C5X6T1_9PLAN</name>
<proteinExistence type="predicted"/>
<gene>
    <name evidence="1" type="ORF">KOR42_21320</name>
</gene>
<organism evidence="1 2">
    <name type="scientific">Thalassoglobus neptunius</name>
    <dbReference type="NCBI Taxonomy" id="1938619"/>
    <lineage>
        <taxon>Bacteria</taxon>
        <taxon>Pseudomonadati</taxon>
        <taxon>Planctomycetota</taxon>
        <taxon>Planctomycetia</taxon>
        <taxon>Planctomycetales</taxon>
        <taxon>Planctomycetaceae</taxon>
        <taxon>Thalassoglobus</taxon>
    </lineage>
</organism>
<keyword evidence="2" id="KW-1185">Reference proteome</keyword>
<dbReference type="Proteomes" id="UP000317243">
    <property type="component" value="Unassembled WGS sequence"/>
</dbReference>
<dbReference type="AlphaFoldDB" id="A0A5C5X6T1"/>
<evidence type="ECO:0000313" key="1">
    <source>
        <dbReference type="EMBL" id="TWT58746.1"/>
    </source>
</evidence>
<accession>A0A5C5X6T1</accession>
<dbReference type="RefSeq" id="WP_146509361.1">
    <property type="nucleotide sequence ID" value="NZ_SIHI01000001.1"/>
</dbReference>
<sequence length="249" mass="28291">MPRTPRYSKHKATGQAYATINGRVVYFGAYGTSESRNAYDQAIADWRELNAAPAATTTVGQLTVMYLKQHAQDYYSPGEVRNYRPVLRVLVKMFRTTKVGEFGPKKLKAVQDELAKTRVRNQVNICKPTQILYVGDYDPSGLSINEDIQTKLRRYAPKAVIYFDRIAVTEQQIEEYHLLSRPPKSGDSRAKNFSGGCVETEAIEPAELKQIIRDNIEGYIDEETLQKTQQVETMERETLQAFIGVLPIF</sequence>
<protein>
    <submittedName>
        <fullName evidence="1">Uncharacterized protein</fullName>
    </submittedName>
</protein>
<dbReference type="EMBL" id="SIHI01000001">
    <property type="protein sequence ID" value="TWT58746.1"/>
    <property type="molecule type" value="Genomic_DNA"/>
</dbReference>